<evidence type="ECO:0000256" key="1">
    <source>
        <dbReference type="ARBA" id="ARBA00001933"/>
    </source>
</evidence>
<comment type="similarity">
    <text evidence="2">Belongs to the class-I pyridoxal-phosphate-dependent aminotransferase family.</text>
</comment>
<dbReference type="Pfam" id="PF00155">
    <property type="entry name" value="Aminotran_1_2"/>
    <property type="match status" value="1"/>
</dbReference>
<comment type="subunit">
    <text evidence="3">Homodimer.</text>
</comment>
<evidence type="ECO:0000256" key="5">
    <source>
        <dbReference type="ARBA" id="ARBA00022679"/>
    </source>
</evidence>
<dbReference type="Gene3D" id="3.40.640.10">
    <property type="entry name" value="Type I PLP-dependent aspartate aminotransferase-like (Major domain)"/>
    <property type="match status" value="1"/>
</dbReference>
<gene>
    <name evidence="8" type="primary">lysN</name>
    <name evidence="8" type="ORF">DDT42_00032</name>
</gene>
<dbReference type="GO" id="GO:0030170">
    <property type="term" value="F:pyridoxal phosphate binding"/>
    <property type="evidence" value="ECO:0007669"/>
    <property type="project" value="InterPro"/>
</dbReference>
<evidence type="ECO:0000256" key="4">
    <source>
        <dbReference type="ARBA" id="ARBA00022576"/>
    </source>
</evidence>
<dbReference type="InterPro" id="IPR050859">
    <property type="entry name" value="Class-I_PLP-dep_aminotransf"/>
</dbReference>
<evidence type="ECO:0000313" key="8">
    <source>
        <dbReference type="EMBL" id="MBT9144200.1"/>
    </source>
</evidence>
<keyword evidence="4 8" id="KW-0032">Aminotransferase</keyword>
<evidence type="ECO:0000256" key="3">
    <source>
        <dbReference type="ARBA" id="ARBA00011738"/>
    </source>
</evidence>
<keyword evidence="6" id="KW-0663">Pyridoxal phosphate</keyword>
<sequence>MLGLDDFFSKRALEGYKPSAIREILKYSSDPSIISFGGGYPDPQYFPKEHFTEAMDYVLSSLTDKALQYGSTEGVKELREWLVKFEEEEEKVKLELDEIIITIGSQQGFDLLCKVLLDPGDTIIVEEPSYIGALTAFYGFQVNPVSVPMDESGIILEELENICQNLWKKNIKPKLIYVIPNFQNPAGVTLSLERRAKVLEIASKYNMLVVEDNPYGDLIYEGNKIVPIKSMDAEGRVVYLRTFSKILFPGLRLGWFMGNKSLVRKVVIAKQSSDLCTTSLGQYATYEYCRRGYLKPHIEYMATRYARKRNTMIQAIEEYFPPEVKFTRPSGGYFVWLTLPEYINADEMFWKAIEAKVAYVIGSAFHVQGRGKNTIRLSFSQIGEPLIIEGIKRLAKVITQEMEIFDKTSSAPNY</sequence>
<dbReference type="CDD" id="cd00609">
    <property type="entry name" value="AAT_like"/>
    <property type="match status" value="1"/>
</dbReference>
<dbReference type="PANTHER" id="PTHR42790">
    <property type="entry name" value="AMINOTRANSFERASE"/>
    <property type="match status" value="1"/>
</dbReference>
<comment type="caution">
    <text evidence="8">The sequence shown here is derived from an EMBL/GenBank/DDBJ whole genome shotgun (WGS) entry which is preliminary data.</text>
</comment>
<dbReference type="Proteomes" id="UP000811545">
    <property type="component" value="Unassembled WGS sequence"/>
</dbReference>
<dbReference type="FunFam" id="3.40.640.10:FF:000053">
    <property type="entry name" value="Aminotransferase, class I"/>
    <property type="match status" value="1"/>
</dbReference>
<dbReference type="InterPro" id="IPR004839">
    <property type="entry name" value="Aminotransferase_I/II_large"/>
</dbReference>
<evidence type="ECO:0000256" key="2">
    <source>
        <dbReference type="ARBA" id="ARBA00007441"/>
    </source>
</evidence>
<organism evidence="8 9">
    <name type="scientific">Psychracetigena formicireducens</name>
    <dbReference type="NCBI Taxonomy" id="2986056"/>
    <lineage>
        <taxon>Bacteria</taxon>
        <taxon>Bacillati</taxon>
        <taxon>Candidatus Lithacetigenota</taxon>
        <taxon>Candidatus Psychracetigena</taxon>
    </lineage>
</organism>
<keyword evidence="5 8" id="KW-0808">Transferase</keyword>
<dbReference type="InterPro" id="IPR015422">
    <property type="entry name" value="PyrdxlP-dep_Trfase_small"/>
</dbReference>
<reference evidence="8 9" key="1">
    <citation type="journal article" date="2021" name="bioRxiv">
        <title>Unique metabolic strategies in Hadean analogues reveal hints for primordial physiology.</title>
        <authorList>
            <person name="Nobu M.K."/>
            <person name="Nakai R."/>
            <person name="Tamazawa S."/>
            <person name="Mori H."/>
            <person name="Toyoda A."/>
            <person name="Ijiri A."/>
            <person name="Suzuki S."/>
            <person name="Kurokawa K."/>
            <person name="Kamagata Y."/>
            <person name="Tamaki H."/>
        </authorList>
    </citation>
    <scope>NUCLEOTIDE SEQUENCE [LARGE SCALE GENOMIC DNA]</scope>
    <source>
        <strain evidence="8">BS525</strain>
    </source>
</reference>
<evidence type="ECO:0000256" key="6">
    <source>
        <dbReference type="ARBA" id="ARBA00022898"/>
    </source>
</evidence>
<dbReference type="Gene3D" id="3.90.1150.10">
    <property type="entry name" value="Aspartate Aminotransferase, domain 1"/>
    <property type="match status" value="1"/>
</dbReference>
<dbReference type="AlphaFoldDB" id="A0A9E2BEN0"/>
<dbReference type="GO" id="GO:1901605">
    <property type="term" value="P:alpha-amino acid metabolic process"/>
    <property type="evidence" value="ECO:0007669"/>
    <property type="project" value="TreeGrafter"/>
</dbReference>
<dbReference type="InterPro" id="IPR015424">
    <property type="entry name" value="PyrdxlP-dep_Trfase"/>
</dbReference>
<dbReference type="SUPFAM" id="SSF53383">
    <property type="entry name" value="PLP-dependent transferases"/>
    <property type="match status" value="1"/>
</dbReference>
<name>A0A9E2BEN0_PSYF1</name>
<dbReference type="InterPro" id="IPR015421">
    <property type="entry name" value="PyrdxlP-dep_Trfase_major"/>
</dbReference>
<dbReference type="EMBL" id="QLTW01000001">
    <property type="protein sequence ID" value="MBT9144200.1"/>
    <property type="molecule type" value="Genomic_DNA"/>
</dbReference>
<feature type="domain" description="Aminotransferase class I/classII large" evidence="7">
    <location>
        <begin position="57"/>
        <end position="379"/>
    </location>
</feature>
<dbReference type="EC" id="2.6.1.39" evidence="8"/>
<evidence type="ECO:0000313" key="9">
    <source>
        <dbReference type="Proteomes" id="UP000811545"/>
    </source>
</evidence>
<accession>A0A9E2BEN0</accession>
<dbReference type="GO" id="GO:0047536">
    <property type="term" value="F:2-aminoadipate transaminase activity"/>
    <property type="evidence" value="ECO:0007669"/>
    <property type="project" value="UniProtKB-EC"/>
</dbReference>
<dbReference type="PANTHER" id="PTHR42790:SF19">
    <property type="entry name" value="KYNURENINE_ALPHA-AMINOADIPATE AMINOTRANSFERASE, MITOCHONDRIAL"/>
    <property type="match status" value="1"/>
</dbReference>
<proteinExistence type="inferred from homology"/>
<comment type="cofactor">
    <cofactor evidence="1">
        <name>pyridoxal 5'-phosphate</name>
        <dbReference type="ChEBI" id="CHEBI:597326"/>
    </cofactor>
</comment>
<evidence type="ECO:0000259" key="7">
    <source>
        <dbReference type="Pfam" id="PF00155"/>
    </source>
</evidence>
<protein>
    <submittedName>
        <fullName evidence="8">2-aminoadipate transaminase</fullName>
        <ecNumber evidence="8">2.6.1.39</ecNumber>
    </submittedName>
</protein>